<evidence type="ECO:0000313" key="7">
    <source>
        <dbReference type="Proteomes" id="UP000001064"/>
    </source>
</evidence>
<dbReference type="RefSeq" id="XP_003287874.1">
    <property type="nucleotide sequence ID" value="XM_003287826.1"/>
</dbReference>
<gene>
    <name evidence="6" type="ORF">DICPUDRAFT_78725</name>
</gene>
<evidence type="ECO:0000256" key="2">
    <source>
        <dbReference type="ARBA" id="ARBA00023122"/>
    </source>
</evidence>
<dbReference type="OMA" id="WKLYKPV"/>
<dbReference type="CDD" id="cd02205">
    <property type="entry name" value="CBS_pair_SF"/>
    <property type="match status" value="1"/>
</dbReference>
<organism evidence="6 7">
    <name type="scientific">Dictyostelium purpureum</name>
    <name type="common">Slime mold</name>
    <dbReference type="NCBI Taxonomy" id="5786"/>
    <lineage>
        <taxon>Eukaryota</taxon>
        <taxon>Amoebozoa</taxon>
        <taxon>Evosea</taxon>
        <taxon>Eumycetozoa</taxon>
        <taxon>Dictyostelia</taxon>
        <taxon>Dictyosteliales</taxon>
        <taxon>Dictyosteliaceae</taxon>
        <taxon>Dictyostelium</taxon>
    </lineage>
</organism>
<dbReference type="InterPro" id="IPR050511">
    <property type="entry name" value="AMPK_gamma/SDS23_families"/>
</dbReference>
<evidence type="ECO:0000313" key="6">
    <source>
        <dbReference type="EMBL" id="EGC35571.1"/>
    </source>
</evidence>
<feature type="domain" description="CBS" evidence="5">
    <location>
        <begin position="146"/>
        <end position="208"/>
    </location>
</feature>
<dbReference type="EMBL" id="GL871055">
    <property type="protein sequence ID" value="EGC35571.1"/>
    <property type="molecule type" value="Genomic_DNA"/>
</dbReference>
<evidence type="ECO:0000256" key="4">
    <source>
        <dbReference type="SAM" id="MobiDB-lite"/>
    </source>
</evidence>
<keyword evidence="2 3" id="KW-0129">CBS domain</keyword>
<reference evidence="7" key="1">
    <citation type="journal article" date="2011" name="Genome Biol.">
        <title>Comparative genomics of the social amoebae Dictyostelium discoideum and Dictyostelium purpureum.</title>
        <authorList>
            <consortium name="US DOE Joint Genome Institute (JGI-PGF)"/>
            <person name="Sucgang R."/>
            <person name="Kuo A."/>
            <person name="Tian X."/>
            <person name="Salerno W."/>
            <person name="Parikh A."/>
            <person name="Feasley C.L."/>
            <person name="Dalin E."/>
            <person name="Tu H."/>
            <person name="Huang E."/>
            <person name="Barry K."/>
            <person name="Lindquist E."/>
            <person name="Shapiro H."/>
            <person name="Bruce D."/>
            <person name="Schmutz J."/>
            <person name="Salamov A."/>
            <person name="Fey P."/>
            <person name="Gaudet P."/>
            <person name="Anjard C."/>
            <person name="Babu M.M."/>
            <person name="Basu S."/>
            <person name="Bushmanova Y."/>
            <person name="van der Wel H."/>
            <person name="Katoh-Kurasawa M."/>
            <person name="Dinh C."/>
            <person name="Coutinho P.M."/>
            <person name="Saito T."/>
            <person name="Elias M."/>
            <person name="Schaap P."/>
            <person name="Kay R.R."/>
            <person name="Henrissat B."/>
            <person name="Eichinger L."/>
            <person name="Rivero F."/>
            <person name="Putnam N.H."/>
            <person name="West C.M."/>
            <person name="Loomis W.F."/>
            <person name="Chisholm R.L."/>
            <person name="Shaulsky G."/>
            <person name="Strassmann J.E."/>
            <person name="Queller D.C."/>
            <person name="Kuspa A."/>
            <person name="Grigoriev I.V."/>
        </authorList>
    </citation>
    <scope>NUCLEOTIDE SEQUENCE [LARGE SCALE GENOMIC DNA]</scope>
    <source>
        <strain evidence="7">QSDP1</strain>
    </source>
</reference>
<dbReference type="PANTHER" id="PTHR13780:SF155">
    <property type="entry name" value="CBS DOMAIN-CONTAINING PROTEIN"/>
    <property type="match status" value="1"/>
</dbReference>
<dbReference type="OrthoDB" id="449052at2759"/>
<dbReference type="SMART" id="SM00116">
    <property type="entry name" value="CBS"/>
    <property type="match status" value="4"/>
</dbReference>
<proteinExistence type="predicted"/>
<dbReference type="Gene3D" id="3.10.580.10">
    <property type="entry name" value="CBS-domain"/>
    <property type="match status" value="2"/>
</dbReference>
<dbReference type="InterPro" id="IPR000644">
    <property type="entry name" value="CBS_dom"/>
</dbReference>
<keyword evidence="7" id="KW-1185">Reference proteome</keyword>
<dbReference type="PROSITE" id="PS51371">
    <property type="entry name" value="CBS"/>
    <property type="match status" value="3"/>
</dbReference>
<dbReference type="eggNOG" id="KOG1764">
    <property type="taxonomic scope" value="Eukaryota"/>
</dbReference>
<feature type="compositionally biased region" description="Basic and acidic residues" evidence="4">
    <location>
        <begin position="14"/>
        <end position="23"/>
    </location>
</feature>
<dbReference type="Proteomes" id="UP000001064">
    <property type="component" value="Unassembled WGS sequence"/>
</dbReference>
<dbReference type="KEGG" id="dpp:DICPUDRAFT_78725"/>
<dbReference type="VEuPathDB" id="AmoebaDB:DICPUDRAFT_78725"/>
<dbReference type="PANTHER" id="PTHR13780">
    <property type="entry name" value="AMP-ACTIVATED PROTEIN KINASE, GAMMA REGULATORY SUBUNIT"/>
    <property type="match status" value="1"/>
</dbReference>
<accession>F0ZKD3</accession>
<name>F0ZKD3_DICPU</name>
<protein>
    <recommendedName>
        <fullName evidence="5">CBS domain-containing protein</fullName>
    </recommendedName>
</protein>
<keyword evidence="1" id="KW-0677">Repeat</keyword>
<feature type="domain" description="CBS" evidence="5">
    <location>
        <begin position="301"/>
        <end position="356"/>
    </location>
</feature>
<evidence type="ECO:0000256" key="3">
    <source>
        <dbReference type="PROSITE-ProRule" id="PRU00703"/>
    </source>
</evidence>
<dbReference type="GeneID" id="10501235"/>
<feature type="region of interest" description="Disordered" evidence="4">
    <location>
        <begin position="1"/>
        <end position="23"/>
    </location>
</feature>
<dbReference type="InterPro" id="IPR046342">
    <property type="entry name" value="CBS_dom_sf"/>
</dbReference>
<evidence type="ECO:0000256" key="1">
    <source>
        <dbReference type="ARBA" id="ARBA00022737"/>
    </source>
</evidence>
<dbReference type="STRING" id="5786.F0ZKD3"/>
<sequence>MESKRKGNTATENDASKKQKTAEVQDVKTALNTQVPQNLDGTQFLIKLVNTRAMSIKTRDEIIFSCERTDNLTKVFKGLIERGFLSVPVFQQTDKKKWYGFIDLLDIVRHVTTHFGKEKMSIEQDFWKLSEEEEKFKTLTVNDDIHTPNQIDLTQITQNYSLFSAFEIFARDPMVHRIPILDNMVNRHLVSILTQSQLIKFVYENLPLLGSKKDLLVKNMTGISMGNVITVESSTLAIDAFKILENKDVNGIAVVDGNGALIDNLSARDLKAIATDGAFFWKLYKPVEEFLGYLKTDSVTVRPRHAQFILESDTFETALTKIFTNSIHRLFIVDSLETKKPIGVISLSDLLLQLFP</sequence>
<dbReference type="SUPFAM" id="SSF54631">
    <property type="entry name" value="CBS-domain pair"/>
    <property type="match status" value="2"/>
</dbReference>
<evidence type="ECO:0000259" key="5">
    <source>
        <dbReference type="PROSITE" id="PS51371"/>
    </source>
</evidence>
<dbReference type="AlphaFoldDB" id="F0ZKD3"/>
<feature type="domain" description="CBS" evidence="5">
    <location>
        <begin position="220"/>
        <end position="283"/>
    </location>
</feature>
<dbReference type="Pfam" id="PF00571">
    <property type="entry name" value="CBS"/>
    <property type="match status" value="2"/>
</dbReference>
<dbReference type="InParanoid" id="F0ZKD3"/>